<accession>V9L6A0</accession>
<dbReference type="GO" id="GO:0005524">
    <property type="term" value="F:ATP binding"/>
    <property type="evidence" value="ECO:0007669"/>
    <property type="project" value="TreeGrafter"/>
</dbReference>
<keyword evidence="2" id="KW-0545">Nucleotide biosynthesis</keyword>
<evidence type="ECO:0000256" key="5">
    <source>
        <dbReference type="SAM" id="SignalP"/>
    </source>
</evidence>
<protein>
    <recommendedName>
        <fullName evidence="4">Phosphoribosyl pyrophosphate synthase-associated protein 2</fullName>
    </recommendedName>
</protein>
<dbReference type="SMART" id="SM01400">
    <property type="entry name" value="Pribosyltran_N"/>
    <property type="match status" value="1"/>
</dbReference>
<dbReference type="GO" id="GO:0004749">
    <property type="term" value="F:ribose phosphate diphosphokinase activity"/>
    <property type="evidence" value="ECO:0007669"/>
    <property type="project" value="TreeGrafter"/>
</dbReference>
<dbReference type="FunFam" id="3.40.50.2020:FF:000018">
    <property type="entry name" value="Phosphoribosyl pyrophosphate synthase-associated protein 2"/>
    <property type="match status" value="1"/>
</dbReference>
<keyword evidence="5" id="KW-0732">Signal</keyword>
<dbReference type="GO" id="GO:0006164">
    <property type="term" value="P:purine nucleotide biosynthetic process"/>
    <property type="evidence" value="ECO:0007669"/>
    <property type="project" value="TreeGrafter"/>
</dbReference>
<dbReference type="InterPro" id="IPR029099">
    <property type="entry name" value="Pribosyltran_N"/>
</dbReference>
<feature type="signal peptide" evidence="5">
    <location>
        <begin position="1"/>
        <end position="19"/>
    </location>
</feature>
<evidence type="ECO:0000256" key="1">
    <source>
        <dbReference type="ARBA" id="ARBA00006478"/>
    </source>
</evidence>
<evidence type="ECO:0000256" key="2">
    <source>
        <dbReference type="ARBA" id="ARBA00022727"/>
    </source>
</evidence>
<dbReference type="InterPro" id="IPR029057">
    <property type="entry name" value="PRTase-like"/>
</dbReference>
<dbReference type="NCBIfam" id="TIGR01251">
    <property type="entry name" value="ribP_PPkin"/>
    <property type="match status" value="1"/>
</dbReference>
<feature type="chain" id="PRO_5004778377" description="Phosphoribosyl pyrophosphate synthase-associated protein 2" evidence="5">
    <location>
        <begin position="20"/>
        <end position="213"/>
    </location>
</feature>
<evidence type="ECO:0000256" key="3">
    <source>
        <dbReference type="ARBA" id="ARBA00037514"/>
    </source>
</evidence>
<organism evidence="7">
    <name type="scientific">Callorhinchus milii</name>
    <name type="common">Ghost shark</name>
    <dbReference type="NCBI Taxonomy" id="7868"/>
    <lineage>
        <taxon>Eukaryota</taxon>
        <taxon>Metazoa</taxon>
        <taxon>Chordata</taxon>
        <taxon>Craniata</taxon>
        <taxon>Vertebrata</taxon>
        <taxon>Chondrichthyes</taxon>
        <taxon>Holocephali</taxon>
        <taxon>Chimaeriformes</taxon>
        <taxon>Callorhinchidae</taxon>
        <taxon>Callorhinchus</taxon>
    </lineage>
</organism>
<evidence type="ECO:0000259" key="6">
    <source>
        <dbReference type="Pfam" id="PF13793"/>
    </source>
</evidence>
<dbReference type="GO" id="GO:0005737">
    <property type="term" value="C:cytoplasm"/>
    <property type="evidence" value="ECO:0007669"/>
    <property type="project" value="TreeGrafter"/>
</dbReference>
<evidence type="ECO:0000256" key="4">
    <source>
        <dbReference type="ARBA" id="ARBA00040164"/>
    </source>
</evidence>
<feature type="domain" description="Ribose-phosphate pyrophosphokinase N-terminal" evidence="6">
    <location>
        <begin position="15"/>
        <end position="126"/>
    </location>
</feature>
<dbReference type="InterPro" id="IPR005946">
    <property type="entry name" value="Rib-P_diPkinase"/>
</dbReference>
<dbReference type="Gene3D" id="3.40.50.2020">
    <property type="match status" value="1"/>
</dbReference>
<sequence length="213" mass="24031">MNITQGGLVLLSASSCAACAELARKISERLGVELGKVQVSQASNRETRVQIQESVRGKDVFIIQTVSKDVNTTIMELLIMIYACKTSCAKNIIGVIPYFPYSKQCKMRKRGSIVSKLMASMMCKAGLTHLITMDLHQKEIQGFFNIPVDNLRASPFLLQYIQEEIPDYRNAVIVAKSPASAKRWENHSVVGYNVQGCYQEKRRWRGSIYKLQY</sequence>
<dbReference type="GO" id="GO:0006015">
    <property type="term" value="P:5-phosphoribose 1-diphosphate biosynthetic process"/>
    <property type="evidence" value="ECO:0007669"/>
    <property type="project" value="TreeGrafter"/>
</dbReference>
<dbReference type="GO" id="GO:0000287">
    <property type="term" value="F:magnesium ion binding"/>
    <property type="evidence" value="ECO:0007669"/>
    <property type="project" value="InterPro"/>
</dbReference>
<dbReference type="SUPFAM" id="SSF53271">
    <property type="entry name" value="PRTase-like"/>
    <property type="match status" value="1"/>
</dbReference>
<comment type="function">
    <text evidence="3">Seems to play a negative regulatory role in 5-phosphoribose 1-diphosphate synthesis.</text>
</comment>
<dbReference type="AlphaFoldDB" id="V9L6A0"/>
<dbReference type="PANTHER" id="PTHR10210:SF29">
    <property type="entry name" value="PHOSPHORIBOSYL PYROPHOSPHATE SYNTHASE-ASSOCIATED PROTEIN 2"/>
    <property type="match status" value="1"/>
</dbReference>
<comment type="similarity">
    <text evidence="1">Belongs to the ribose-phosphate pyrophosphokinase family.</text>
</comment>
<reference evidence="7" key="1">
    <citation type="journal article" date="2014" name="Nature">
        <title>Elephant shark genome provides unique insights into gnathostome evolution.</title>
        <authorList>
            <consortium name="International Elephant Shark Genome Sequencing Consortium"/>
            <person name="Venkatesh B."/>
            <person name="Lee A.P."/>
            <person name="Ravi V."/>
            <person name="Maurya A.K."/>
            <person name="Lian M.M."/>
            <person name="Swann J.B."/>
            <person name="Ohta Y."/>
            <person name="Flajnik M.F."/>
            <person name="Sutoh Y."/>
            <person name="Kasahara M."/>
            <person name="Hoon S."/>
            <person name="Gangu V."/>
            <person name="Roy S.W."/>
            <person name="Irimia M."/>
            <person name="Korzh V."/>
            <person name="Kondrychyn I."/>
            <person name="Lim Z.W."/>
            <person name="Tay B.H."/>
            <person name="Tohari S."/>
            <person name="Kong K.W."/>
            <person name="Ho S."/>
            <person name="Lorente-Galdos B."/>
            <person name="Quilez J."/>
            <person name="Marques-Bonet T."/>
            <person name="Raney B.J."/>
            <person name="Ingham P.W."/>
            <person name="Tay A."/>
            <person name="Hillier L.W."/>
            <person name="Minx P."/>
            <person name="Boehm T."/>
            <person name="Wilson R.K."/>
            <person name="Brenner S."/>
            <person name="Warren W.C."/>
        </authorList>
    </citation>
    <scope>NUCLEOTIDE SEQUENCE</scope>
    <source>
        <tissue evidence="7">Testis</tissue>
    </source>
</reference>
<dbReference type="EMBL" id="JW874617">
    <property type="protein sequence ID" value="AFP07134.1"/>
    <property type="molecule type" value="mRNA"/>
</dbReference>
<name>V9L6A0_CALMI</name>
<dbReference type="GO" id="GO:0002189">
    <property type="term" value="C:ribose phosphate diphosphokinase complex"/>
    <property type="evidence" value="ECO:0007669"/>
    <property type="project" value="TreeGrafter"/>
</dbReference>
<dbReference type="Pfam" id="PF13793">
    <property type="entry name" value="Pribosyltran_N"/>
    <property type="match status" value="1"/>
</dbReference>
<proteinExistence type="evidence at transcript level"/>
<evidence type="ECO:0000313" key="7">
    <source>
        <dbReference type="EMBL" id="AFP07134.1"/>
    </source>
</evidence>
<dbReference type="PANTHER" id="PTHR10210">
    <property type="entry name" value="RIBOSE-PHOSPHATE DIPHOSPHOKINASE FAMILY MEMBER"/>
    <property type="match status" value="1"/>
</dbReference>